<dbReference type="GO" id="GO:0009366">
    <property type="term" value="C:enterobactin synthetase complex"/>
    <property type="evidence" value="ECO:0007669"/>
    <property type="project" value="TreeGrafter"/>
</dbReference>
<organism evidence="5 6">
    <name type="scientific">Pseudoalteromonas rubra</name>
    <dbReference type="NCBI Taxonomy" id="43658"/>
    <lineage>
        <taxon>Bacteria</taxon>
        <taxon>Pseudomonadati</taxon>
        <taxon>Pseudomonadota</taxon>
        <taxon>Gammaproteobacteria</taxon>
        <taxon>Alteromonadales</taxon>
        <taxon>Pseudoalteromonadaceae</taxon>
        <taxon>Pseudoalteromonas</taxon>
    </lineage>
</organism>
<dbReference type="InterPro" id="IPR042099">
    <property type="entry name" value="ANL_N_sf"/>
</dbReference>
<dbReference type="PROSITE" id="PS00012">
    <property type="entry name" value="PHOSPHOPANTETHEINE"/>
    <property type="match status" value="1"/>
</dbReference>
<dbReference type="SUPFAM" id="SSF47336">
    <property type="entry name" value="ACP-like"/>
    <property type="match status" value="2"/>
</dbReference>
<dbReference type="PANTHER" id="PTHR45527">
    <property type="entry name" value="NONRIBOSOMAL PEPTIDE SYNTHETASE"/>
    <property type="match status" value="1"/>
</dbReference>
<evidence type="ECO:0000313" key="6">
    <source>
        <dbReference type="Proteomes" id="UP000292345"/>
    </source>
</evidence>
<dbReference type="InterPro" id="IPR020845">
    <property type="entry name" value="AMP-binding_CS"/>
</dbReference>
<evidence type="ECO:0000256" key="1">
    <source>
        <dbReference type="ARBA" id="ARBA00001957"/>
    </source>
</evidence>
<dbReference type="CDD" id="cd19531">
    <property type="entry name" value="LCL_NRPS-like"/>
    <property type="match status" value="1"/>
</dbReference>
<dbReference type="InterPro" id="IPR023213">
    <property type="entry name" value="CAT-like_dom_sf"/>
</dbReference>
<evidence type="ECO:0000256" key="2">
    <source>
        <dbReference type="ARBA" id="ARBA00022450"/>
    </source>
</evidence>
<dbReference type="InterPro" id="IPR009081">
    <property type="entry name" value="PP-bd_ACP"/>
</dbReference>
<dbReference type="PROSITE" id="PS00455">
    <property type="entry name" value="AMP_BINDING"/>
    <property type="match status" value="2"/>
</dbReference>
<dbReference type="RefSeq" id="WP_130244250.1">
    <property type="nucleotide sequence ID" value="NZ_PPUZ01000010.1"/>
</dbReference>
<feature type="domain" description="Carrier" evidence="4">
    <location>
        <begin position="2045"/>
        <end position="2122"/>
    </location>
</feature>
<dbReference type="InterPro" id="IPR036736">
    <property type="entry name" value="ACP-like_sf"/>
</dbReference>
<name>A0A4Q7EQM2_9GAMM</name>
<dbReference type="Gene3D" id="1.10.1200.10">
    <property type="entry name" value="ACP-like"/>
    <property type="match status" value="2"/>
</dbReference>
<dbReference type="Gene3D" id="3.30.559.30">
    <property type="entry name" value="Nonribosomal peptide synthetase, condensation domain"/>
    <property type="match status" value="2"/>
</dbReference>
<dbReference type="CDD" id="cd05930">
    <property type="entry name" value="A_NRPS"/>
    <property type="match status" value="2"/>
</dbReference>
<comment type="cofactor">
    <cofactor evidence="1">
        <name>pantetheine 4'-phosphate</name>
        <dbReference type="ChEBI" id="CHEBI:47942"/>
    </cofactor>
</comment>
<dbReference type="Pfam" id="PF00668">
    <property type="entry name" value="Condensation"/>
    <property type="match status" value="2"/>
</dbReference>
<dbReference type="EMBL" id="PPUZ01000010">
    <property type="protein sequence ID" value="RZM84285.1"/>
    <property type="molecule type" value="Genomic_DNA"/>
</dbReference>
<evidence type="ECO:0000259" key="4">
    <source>
        <dbReference type="PROSITE" id="PS50075"/>
    </source>
</evidence>
<dbReference type="Gene3D" id="3.30.559.10">
    <property type="entry name" value="Chloramphenicol acetyltransferase-like domain"/>
    <property type="match status" value="2"/>
</dbReference>
<dbReference type="Gene3D" id="3.30.300.30">
    <property type="match status" value="2"/>
</dbReference>
<dbReference type="InterPro" id="IPR010071">
    <property type="entry name" value="AA_adenyl_dom"/>
</dbReference>
<dbReference type="InterPro" id="IPR006162">
    <property type="entry name" value="Ppantetheine_attach_site"/>
</dbReference>
<accession>A0A4Q7EQM2</accession>
<protein>
    <recommendedName>
        <fullName evidence="4">Carrier domain-containing protein</fullName>
    </recommendedName>
</protein>
<dbReference type="InterPro" id="IPR045851">
    <property type="entry name" value="AMP-bd_C_sf"/>
</dbReference>
<proteinExistence type="predicted"/>
<dbReference type="GO" id="GO:0043041">
    <property type="term" value="P:amino acid activation for nonribosomal peptide biosynthetic process"/>
    <property type="evidence" value="ECO:0007669"/>
    <property type="project" value="TreeGrafter"/>
</dbReference>
<dbReference type="Gene3D" id="3.40.50.12780">
    <property type="entry name" value="N-terminal domain of ligase-like"/>
    <property type="match status" value="2"/>
</dbReference>
<dbReference type="InterPro" id="IPR001242">
    <property type="entry name" value="Condensation_dom"/>
</dbReference>
<keyword evidence="3" id="KW-0597">Phosphoprotein</keyword>
<dbReference type="Proteomes" id="UP000292345">
    <property type="component" value="Unassembled WGS sequence"/>
</dbReference>
<dbReference type="InterPro" id="IPR000873">
    <property type="entry name" value="AMP-dep_synth/lig_dom"/>
</dbReference>
<evidence type="ECO:0000256" key="3">
    <source>
        <dbReference type="ARBA" id="ARBA00022553"/>
    </source>
</evidence>
<comment type="caution">
    <text evidence="5">The sequence shown here is derived from an EMBL/GenBank/DDBJ whole genome shotgun (WGS) entry which is preliminary data.</text>
</comment>
<dbReference type="NCBIfam" id="TIGR01733">
    <property type="entry name" value="AA-adenyl-dom"/>
    <property type="match status" value="1"/>
</dbReference>
<keyword evidence="2" id="KW-0596">Phosphopantetheine</keyword>
<reference evidence="5 6" key="1">
    <citation type="submission" date="2018-01" db="EMBL/GenBank/DDBJ databases">
        <title>Co-occurrence of chitin degradation, pigmentation and bioactivity in marine Pseudoalteromonas.</title>
        <authorList>
            <person name="Paulsen S."/>
            <person name="Gram L."/>
            <person name="Machado H."/>
        </authorList>
    </citation>
    <scope>NUCLEOTIDE SEQUENCE [LARGE SCALE GENOMIC DNA]</scope>
    <source>
        <strain evidence="5 6">S1946</strain>
    </source>
</reference>
<dbReference type="GO" id="GO:0031177">
    <property type="term" value="F:phosphopantetheine binding"/>
    <property type="evidence" value="ECO:0007669"/>
    <property type="project" value="TreeGrafter"/>
</dbReference>
<dbReference type="PROSITE" id="PS50075">
    <property type="entry name" value="CARRIER"/>
    <property type="match status" value="2"/>
</dbReference>
<feature type="domain" description="Carrier" evidence="4">
    <location>
        <begin position="995"/>
        <end position="1071"/>
    </location>
</feature>
<dbReference type="GO" id="GO:0047527">
    <property type="term" value="F:2,3-dihydroxybenzoate-serine ligase activity"/>
    <property type="evidence" value="ECO:0007669"/>
    <property type="project" value="TreeGrafter"/>
</dbReference>
<evidence type="ECO:0000313" key="5">
    <source>
        <dbReference type="EMBL" id="RZM84285.1"/>
    </source>
</evidence>
<gene>
    <name evidence="5" type="ORF">C3B51_04025</name>
</gene>
<dbReference type="GO" id="GO:0005829">
    <property type="term" value="C:cytosol"/>
    <property type="evidence" value="ECO:0007669"/>
    <property type="project" value="TreeGrafter"/>
</dbReference>
<dbReference type="InterPro" id="IPR025110">
    <property type="entry name" value="AMP-bd_C"/>
</dbReference>
<dbReference type="SUPFAM" id="SSF56801">
    <property type="entry name" value="Acetyl-CoA synthetase-like"/>
    <property type="match status" value="2"/>
</dbReference>
<sequence length="2130" mass="237761">MTNKDFIAKSQLDKLSPQKRKLFEALRKKQAEQSRVAAIATLAPDEPVLLSDAQQQALTMHWQNPQQSSQNLRHLVALSGPLDTQQVAQAFRQVIARHEILRTLYELQAGQFVCRIESAAMFEMAMFNVSDENAAIAQANRWFATPFELSKELPIRVALMSCHDTQHILAVNIHHVAADGRSVAIILQEFAQYYGQPAKPLTALPCQYKEFAKWARQRGDIEQQRQYWLNQLQDAPTLHSVIHDQPRPTVLTQAGAISPVCLSGELSEQLAERAKHLGVSQYALMFSLFALFVLTRSQERDVIIGTPLSTRQHPDVQGLVGYFVNVLPLRFRLSGGQSMGSWLSHCQALIKSALEHVHVPIAELVSDLHLVRDSSHAPLIQIMFSFLEEDFTMPSLDGLTMVPVEVSHDATDMELALNVVKTASGLTCYFEFNTVLFSHDLRMQLMAQWPEFVTTCLNAGEQTPLSQLPLQHQACHFPKPHPVKQTLPNVNSIVEYLPELIARYGDLPVYEGRFGSATYRQSYQCAQWVAAHLQQRGIKQGDNVAIHSQRRPDVLITMWGIWLCGAAIVPIDTTMPLSYKKQMLSCANVKLITGNTPLEDETLAVDFASSVDLQTPAEQPFSAVEVQPQTPAAIYFTSGSTGVPKGVVCHHQAYIKTMLEMADALSLREHVKVFQFSSIGFDVLLEELYLSWVVGGASCWVFEHSNIGIDELCDAIETYQVNIMETPTAFWHQWSTGVKEGRARVPECLDALLVGGEPVDPELCLSWPHQQCALYNIYGSTETAVSNIMARLSAQPGLEIAPIGMPFSSTEVYVLDDAQLPVPAGQRGELYMAGPAVGLGYLNAPQQQSERFVPDPIKNDGSIAFRTGDVVSYDEQGQLYCYGRKAFQVKLNGFSIEPNHIAKVLRGLAEVDEAQVMLLHRSDKRPQLVAFMVADEAERSRVTQGLAEQLPQYMLPQQYFFLPQMPINRNGKVDRKALEAHWQAHLTEAQETVLIGDDAVARKLLAAWQQCLGEGCVIEPHSSFFTLGGSSIELIKLAMLLQQTFAADVPVATLVHKQSFEAQYQWLQSQTCTQQQDLIRADLSQPIALSEAQQTLWFAQQASQDERLYRIVADFAVHGPLDLIALDAAYKSVVLNNPIYRSELVEIDGKICQQVKPHSHAMQVHQVPDAAQARAWIDNYHRSAQSSNMLELHTLSVSDTLHYLIFDVHHIITDEWSVNLLNAELMSAYQSLCEGQGVVQDSAQYNYFDFIVNAARRDKQAPDYQADMQRWRDKLSAIEQLCKLPQDKHDSGQDPQLGKIVSSQISTETLARLRTYASANQLTMNALMQALFSYTLSLFWGERTVNYAYMASLRDHAAWQSVQGYFIQTQWIQHEVDYHSSFTELARQVQANLSDQFAMHSLPLSEVLPMLPGNHVLRELRDIPIMFNYQQADNVVQQLSVAGLEIEYQRPDTHKAKFDLTVNLVEEQDALALHFDYRSALYSETLIRSVVETLVLLAERLVAQPDKRLCDVPVVDDETYRQLVITDNHSTAAVPEFNSLVAMFEHCADIMPEAIAVTELSPQTLKEGTSAHSVTYQQLNQQANQIARLLTGLGVAQEDRVVINLPSGVTFISCVLALHKLGATVIMADHEMPDARLSMVIEDAQAALLLSDEAEHRGPFACQSVSSAQLLAHSGSLATQNLEHEVSPQTPAYIIYTSGSTGRPKGILNHHLGLLNAVDYQSELFNIERGDSVLQYASVNFEGAIADIYMPLIRGARCCTFTLGQRADMQYLNALIQAHDINIVTMTPSAIPQLTPQTLSHIKSLLAAGEMLPLDTVNYAVQYTTVFNLYGPSECSLCTTIDCYDAPQQAVRLGRRVRNMAFYILNDARMLLPYGAIGEICITGMGVTLGYHNQPELSAQRFVRNTMDDRSQKMFCSGDLARAVGNGQIQFIGRNDEQLKINGQRIEVKEVESVLARHDAVQTAHIVVKEAQNEAKQLIAFVVLHNAQSTTSEALSAWLQTQLPAYMQPRRIWLVTELPYTPNGKLDKKKLLQQDEQHLQVSGSGTLTPTEQAVWQLWSGVLELDENSAHSEANFFNLGGNSLHLTKIVGVMNAHFATHMSMAEFLTLSTLADVATYFEDQKATVEELEW</sequence>
<dbReference type="SUPFAM" id="SSF52777">
    <property type="entry name" value="CoA-dependent acyltransferases"/>
    <property type="match status" value="4"/>
</dbReference>
<dbReference type="PANTHER" id="PTHR45527:SF1">
    <property type="entry name" value="FATTY ACID SYNTHASE"/>
    <property type="match status" value="1"/>
</dbReference>
<dbReference type="GO" id="GO:0009239">
    <property type="term" value="P:enterobactin biosynthetic process"/>
    <property type="evidence" value="ECO:0007669"/>
    <property type="project" value="TreeGrafter"/>
</dbReference>
<dbReference type="Pfam" id="PF13193">
    <property type="entry name" value="AMP-binding_C"/>
    <property type="match status" value="1"/>
</dbReference>
<dbReference type="Pfam" id="PF00501">
    <property type="entry name" value="AMP-binding"/>
    <property type="match status" value="2"/>
</dbReference>
<dbReference type="Pfam" id="PF00550">
    <property type="entry name" value="PP-binding"/>
    <property type="match status" value="2"/>
</dbReference>